<dbReference type="InterPro" id="IPR013784">
    <property type="entry name" value="Carb-bd-like_fold"/>
</dbReference>
<dbReference type="InParanoid" id="A0A7G1GA02"/>
<keyword evidence="3" id="KW-0378">Hydrolase</keyword>
<dbReference type="InterPro" id="IPR014756">
    <property type="entry name" value="Ig_E-set"/>
</dbReference>
<keyword evidence="2 9" id="KW-0732">Signal</keyword>
<reference evidence="11 12" key="1">
    <citation type="submission" date="2018-06" db="EMBL/GenBank/DDBJ databases">
        <title>Genome sequencing of Oceanotoga sp. sy52.</title>
        <authorList>
            <person name="Mori K."/>
        </authorList>
    </citation>
    <scope>NUCLEOTIDE SEQUENCE [LARGE SCALE GENOMIC DNA]</scope>
    <source>
        <strain evidence="12">sy52</strain>
    </source>
</reference>
<dbReference type="CDD" id="cd10315">
    <property type="entry name" value="CBM41_pullulanase"/>
    <property type="match status" value="1"/>
</dbReference>
<dbReference type="CDD" id="cd02860">
    <property type="entry name" value="E_set_Pullulanase"/>
    <property type="match status" value="1"/>
</dbReference>
<dbReference type="FunCoup" id="A0A7G1GA02">
    <property type="interactions" value="126"/>
</dbReference>
<dbReference type="InterPro" id="IPR013783">
    <property type="entry name" value="Ig-like_fold"/>
</dbReference>
<dbReference type="InterPro" id="IPR013780">
    <property type="entry name" value="Glyco_hydro_b"/>
</dbReference>
<evidence type="ECO:0000256" key="7">
    <source>
        <dbReference type="ARBA" id="ARBA00029618"/>
    </source>
</evidence>
<organism evidence="11 12">
    <name type="scientific">Tepiditoga spiralis</name>
    <dbReference type="NCBI Taxonomy" id="2108365"/>
    <lineage>
        <taxon>Bacteria</taxon>
        <taxon>Thermotogati</taxon>
        <taxon>Thermotogota</taxon>
        <taxon>Thermotogae</taxon>
        <taxon>Petrotogales</taxon>
        <taxon>Petrotogaceae</taxon>
        <taxon>Tepiditoga</taxon>
    </lineage>
</organism>
<dbReference type="EMBL" id="AP018712">
    <property type="protein sequence ID" value="BBE32114.1"/>
    <property type="molecule type" value="Genomic_DNA"/>
</dbReference>
<dbReference type="InterPro" id="IPR017853">
    <property type="entry name" value="GH"/>
</dbReference>
<evidence type="ECO:0000256" key="3">
    <source>
        <dbReference type="ARBA" id="ARBA00022801"/>
    </source>
</evidence>
<keyword evidence="12" id="KW-1185">Reference proteome</keyword>
<dbReference type="Gene3D" id="3.20.20.80">
    <property type="entry name" value="Glycosidases"/>
    <property type="match status" value="1"/>
</dbReference>
<dbReference type="InterPro" id="IPR006047">
    <property type="entry name" value="GH13_cat_dom"/>
</dbReference>
<dbReference type="KEGG" id="ocy:OSSY52_22550"/>
<evidence type="ECO:0000259" key="10">
    <source>
        <dbReference type="SMART" id="SM00642"/>
    </source>
</evidence>
<dbReference type="GO" id="GO:0030246">
    <property type="term" value="F:carbohydrate binding"/>
    <property type="evidence" value="ECO:0007669"/>
    <property type="project" value="InterPro"/>
</dbReference>
<dbReference type="Gene3D" id="2.60.40.10">
    <property type="entry name" value="Immunoglobulins"/>
    <property type="match status" value="1"/>
</dbReference>
<dbReference type="SMART" id="SM00642">
    <property type="entry name" value="Aamy"/>
    <property type="match status" value="1"/>
</dbReference>
<protein>
    <recommendedName>
        <fullName evidence="6">pullulanase</fullName>
        <ecNumber evidence="6">3.2.1.41</ecNumber>
    </recommendedName>
    <alternativeName>
        <fullName evidence="7">Alpha-dextrin endo-1,6-alpha-glucosidase</fullName>
    </alternativeName>
    <alternativeName>
        <fullName evidence="8">Pullulan 6-glucanohydrolase</fullName>
    </alternativeName>
</protein>
<dbReference type="InterPro" id="IPR049117">
    <property type="entry name" value="pulA_all-beta"/>
</dbReference>
<dbReference type="Pfam" id="PF03714">
    <property type="entry name" value="PUD"/>
    <property type="match status" value="1"/>
</dbReference>
<dbReference type="AlphaFoldDB" id="A0A7G1GA02"/>
<dbReference type="Pfam" id="PF02922">
    <property type="entry name" value="CBM_48"/>
    <property type="match status" value="1"/>
</dbReference>
<dbReference type="Pfam" id="PF21653">
    <property type="entry name" value="pulA_all-beta"/>
    <property type="match status" value="1"/>
</dbReference>
<accession>A0A7G1GA02</accession>
<dbReference type="CDD" id="cd11341">
    <property type="entry name" value="AmyAc_Pullulanase_LD-like"/>
    <property type="match status" value="1"/>
</dbReference>
<dbReference type="Proteomes" id="UP000516361">
    <property type="component" value="Chromosome"/>
</dbReference>
<gene>
    <name evidence="11" type="primary">pulA</name>
    <name evidence="11" type="ORF">OSSY52_22550</name>
</gene>
<feature type="domain" description="Glycosyl hydrolase family 13 catalytic" evidence="10">
    <location>
        <begin position="361"/>
        <end position="758"/>
    </location>
</feature>
<dbReference type="PANTHER" id="PTHR43002">
    <property type="entry name" value="GLYCOGEN DEBRANCHING ENZYME"/>
    <property type="match status" value="1"/>
</dbReference>
<dbReference type="Gene3D" id="2.60.40.1110">
    <property type="match status" value="1"/>
</dbReference>
<dbReference type="InterPro" id="IPR011840">
    <property type="entry name" value="PulA_typeI"/>
</dbReference>
<dbReference type="SUPFAM" id="SSF81296">
    <property type="entry name" value="E set domains"/>
    <property type="match status" value="1"/>
</dbReference>
<dbReference type="GO" id="GO:0005975">
    <property type="term" value="P:carbohydrate metabolic process"/>
    <property type="evidence" value="ECO:0007669"/>
    <property type="project" value="InterPro"/>
</dbReference>
<comment type="similarity">
    <text evidence="1">Belongs to the glycosyl hydrolase 13 family.</text>
</comment>
<proteinExistence type="inferred from homology"/>
<evidence type="ECO:0000256" key="8">
    <source>
        <dbReference type="ARBA" id="ARBA00031076"/>
    </source>
</evidence>
<comment type="catalytic activity">
    <reaction evidence="5">
        <text>Hydrolysis of (1-&gt;6)-alpha-D-glucosidic linkages in pullulan, amylopectin and glycogen, and in the alpha- and beta-limit dextrins of amylopectin and glycogen.</text>
        <dbReference type="EC" id="3.2.1.41"/>
    </reaction>
</comment>
<dbReference type="GO" id="GO:0051060">
    <property type="term" value="F:pullulanase activity"/>
    <property type="evidence" value="ECO:0007669"/>
    <property type="project" value="UniProtKB-EC"/>
</dbReference>
<evidence type="ECO:0000256" key="6">
    <source>
        <dbReference type="ARBA" id="ARBA00024062"/>
    </source>
</evidence>
<dbReference type="RefSeq" id="WP_190614968.1">
    <property type="nucleotide sequence ID" value="NZ_AP018712.1"/>
</dbReference>
<evidence type="ECO:0000256" key="2">
    <source>
        <dbReference type="ARBA" id="ARBA00022729"/>
    </source>
</evidence>
<evidence type="ECO:0000313" key="11">
    <source>
        <dbReference type="EMBL" id="BBE32114.1"/>
    </source>
</evidence>
<sequence length="856" mass="98429">MKKKFFMVLVFSLLLNVIFASQFKPLAPSITSKSKTTVIIHYNRPDGNYEKWNLWIWPKAPVGLDGKRYLFTGKDNFGKYAIINFDDKYTKIGFIVRTDKWEKDVSIDRFIDIPKNGIAEIWVLSDTEKFYTDPQKIDLGPKVKSIIIDSLDSIKVNLTKGLNVKTWKNKIKVLSGNTELKIDSVVKTDPTDISTTTSITINLSNKITDVSKLLTVKIRGFTSNNYGIMRNVLDNEIFRYEKNDLGLTYTKEKATFKVWSPVSSKVELILYDDFYSNKNKKFPMKKNKEGVWELSINGDLEGKSYLYELTSYGEKHLTPDIYSKAVTLNSQRSAIINLNKTNIKWRKRPILNDPVDSIIYETHVKDFTLNKNSGVTNKGKYIGLVEENTSYNGYKTGLEHLKELGITHIHLMPFQDIGSLDENNFSQYGWGYDPKLYFVPDGLYSTNPKDPYTRIKEVKEMVNTLHKNGIRLIMDVVYNHTFQIGKDSPFDQTVPYYYYRTNSTGKYINGSGCGNSIATERYMVRKYILDSLKYWINNYHVDGFRFDLLGMFDKETVELISKELHKELPSILLYGEPWTGGGKLRFGKGDQKNLNIAVFNDDVRNAIRGSVSVVKLKGFGLGGFGKETRIKRGIVGSIEYNSLIRSWTNSPQETINYVSNHDNNTLWDKNALALGLKPWKNKISEKDLNLLKQSQKFSNAIILTMQGIPFLSGGVEFCRSKEGNGNPYNIEKPNIFDWSLKEKNYDVFKYYKDLISLRKDHPAFKLTNSKDIKNSITFFKSPKKVVSFEINYEKDSWKDIIVIYNANLDKTIEFNLPNGVWNLVVNGNTVNMNSIKNMKNNIEVTPLSIYILYKNN</sequence>
<dbReference type="InterPro" id="IPR004193">
    <property type="entry name" value="Glyco_hydro_13_N"/>
</dbReference>
<evidence type="ECO:0000256" key="1">
    <source>
        <dbReference type="ARBA" id="ARBA00008061"/>
    </source>
</evidence>
<evidence type="ECO:0000313" key="12">
    <source>
        <dbReference type="Proteomes" id="UP000516361"/>
    </source>
</evidence>
<dbReference type="EC" id="3.2.1.41" evidence="6"/>
<feature type="chain" id="PRO_5028838383" description="pullulanase" evidence="9">
    <location>
        <begin position="21"/>
        <end position="856"/>
    </location>
</feature>
<dbReference type="Gene3D" id="2.60.40.1180">
    <property type="entry name" value="Golgi alpha-mannosidase II"/>
    <property type="match status" value="1"/>
</dbReference>
<dbReference type="NCBIfam" id="TIGR02104">
    <property type="entry name" value="pulA_typeI"/>
    <property type="match status" value="1"/>
</dbReference>
<keyword evidence="4" id="KW-0326">Glycosidase</keyword>
<evidence type="ECO:0000256" key="4">
    <source>
        <dbReference type="ARBA" id="ARBA00023295"/>
    </source>
</evidence>
<evidence type="ECO:0000256" key="9">
    <source>
        <dbReference type="SAM" id="SignalP"/>
    </source>
</evidence>
<evidence type="ECO:0000256" key="5">
    <source>
        <dbReference type="ARBA" id="ARBA00023965"/>
    </source>
</evidence>
<dbReference type="SUPFAM" id="SSF49452">
    <property type="entry name" value="Starch-binding domain-like"/>
    <property type="match status" value="1"/>
</dbReference>
<dbReference type="Pfam" id="PF00128">
    <property type="entry name" value="Alpha-amylase"/>
    <property type="match status" value="1"/>
</dbReference>
<dbReference type="SUPFAM" id="SSF51445">
    <property type="entry name" value="(Trans)glycosidases"/>
    <property type="match status" value="1"/>
</dbReference>
<feature type="signal peptide" evidence="9">
    <location>
        <begin position="1"/>
        <end position="20"/>
    </location>
</feature>
<name>A0A7G1GA02_9BACT</name>
<dbReference type="InterPro" id="IPR005323">
    <property type="entry name" value="CBM41_pullulanase"/>
</dbReference>